<dbReference type="GO" id="GO:0034198">
    <property type="term" value="P:cellular response to amino acid starvation"/>
    <property type="evidence" value="ECO:0007669"/>
    <property type="project" value="TreeGrafter"/>
</dbReference>
<keyword evidence="1" id="KW-0677">Repeat</keyword>
<feature type="compositionally biased region" description="Acidic residues" evidence="2">
    <location>
        <begin position="430"/>
        <end position="445"/>
    </location>
</feature>
<feature type="region of interest" description="Disordered" evidence="2">
    <location>
        <begin position="420"/>
        <end position="445"/>
    </location>
</feature>
<name>A0A7J7M8Z5_9MAGN</name>
<comment type="caution">
    <text evidence="3">The sequence shown here is derived from an EMBL/GenBank/DDBJ whole genome shotgun (WGS) entry which is preliminary data.</text>
</comment>
<dbReference type="EMBL" id="JACGCM010001697">
    <property type="protein sequence ID" value="KAF6151346.1"/>
    <property type="molecule type" value="Genomic_DNA"/>
</dbReference>
<evidence type="ECO:0000256" key="2">
    <source>
        <dbReference type="SAM" id="MobiDB-lite"/>
    </source>
</evidence>
<keyword evidence="4" id="KW-1185">Reference proteome</keyword>
<evidence type="ECO:0000313" key="3">
    <source>
        <dbReference type="EMBL" id="KAF6151346.1"/>
    </source>
</evidence>
<proteinExistence type="predicted"/>
<dbReference type="GO" id="GO:0006417">
    <property type="term" value="P:regulation of translation"/>
    <property type="evidence" value="ECO:0007669"/>
    <property type="project" value="TreeGrafter"/>
</dbReference>
<sequence>MHSDMYGERRGAAFGLAGLVKGFGISCLKKYGIVAVLQQGLEDRNSAKSREGSLLGFECLCEKLGRLFEPYVIQMLPVLLVSLSDQVIAVHEAAECASRAMMSQLSGHRDKLILPSLLKVLEDKAWQTKQSSMQLFGAMAYCAPQQLSQCLPRIVLKLTEVLTDTHPKVQSAGQMTLQQVGSVIKNPEISSLIHILLKALTDPNEYIKHSLDILLQTTFVNSIEAPSLALLVPIVHRGLRERSSDTKKKAAQIAGNMCSTVRSTSALALRKLSALSTRVDPLVGDLLSTLQASDGGVREAILTVQKHAGKSVSISIRSRVFVLLKELINLDDDPSSMFFCKDDSSEARRRALSVLKAVAKENHSAIAAYPHSLGPALADCLKHGNTPVRLAAERCALHVFQLIKGSDNVQAAQKSITGLDARRVSKFPENSDESENSDDETPNGL</sequence>
<protein>
    <recommendedName>
        <fullName evidence="5">ARM repeat superfamily protein</fullName>
    </recommendedName>
</protein>
<evidence type="ECO:0008006" key="5">
    <source>
        <dbReference type="Google" id="ProtNLM"/>
    </source>
</evidence>
<dbReference type="GO" id="GO:0005829">
    <property type="term" value="C:cytosol"/>
    <property type="evidence" value="ECO:0007669"/>
    <property type="project" value="TreeGrafter"/>
</dbReference>
<dbReference type="Pfam" id="PF25786">
    <property type="entry name" value="HEAT_GCN1_C"/>
    <property type="match status" value="1"/>
</dbReference>
<dbReference type="Proteomes" id="UP000541444">
    <property type="component" value="Unassembled WGS sequence"/>
</dbReference>
<evidence type="ECO:0000313" key="4">
    <source>
        <dbReference type="Proteomes" id="UP000541444"/>
    </source>
</evidence>
<dbReference type="Pfam" id="PF24987">
    <property type="entry name" value="HEAT_EF3_N"/>
    <property type="match status" value="1"/>
</dbReference>
<accession>A0A7J7M8Z5</accession>
<dbReference type="AlphaFoldDB" id="A0A7J7M8Z5"/>
<dbReference type="OrthoDB" id="1737173at2759"/>
<reference evidence="3 4" key="1">
    <citation type="journal article" date="2020" name="IScience">
        <title>Genome Sequencing of the Endangered Kingdonia uniflora (Circaeasteraceae, Ranunculales) Reveals Potential Mechanisms of Evolutionary Specialization.</title>
        <authorList>
            <person name="Sun Y."/>
            <person name="Deng T."/>
            <person name="Zhang A."/>
            <person name="Moore M.J."/>
            <person name="Landis J.B."/>
            <person name="Lin N."/>
            <person name="Zhang H."/>
            <person name="Zhang X."/>
            <person name="Huang J."/>
            <person name="Zhang X."/>
            <person name="Sun H."/>
            <person name="Wang H."/>
        </authorList>
    </citation>
    <scope>NUCLEOTIDE SEQUENCE [LARGE SCALE GENOMIC DNA]</scope>
    <source>
        <strain evidence="3">TB1705</strain>
        <tissue evidence="3">Leaf</tissue>
    </source>
</reference>
<evidence type="ECO:0000256" key="1">
    <source>
        <dbReference type="ARBA" id="ARBA00022737"/>
    </source>
</evidence>
<dbReference type="PANTHER" id="PTHR23346:SF7">
    <property type="entry name" value="STALLED RIBOSOME SENSOR GCN1"/>
    <property type="match status" value="1"/>
</dbReference>
<dbReference type="PANTHER" id="PTHR23346">
    <property type="entry name" value="TRANSLATIONAL ACTIVATOR GCN1-RELATED"/>
    <property type="match status" value="1"/>
</dbReference>
<dbReference type="SUPFAM" id="SSF48371">
    <property type="entry name" value="ARM repeat"/>
    <property type="match status" value="1"/>
</dbReference>
<dbReference type="Gene3D" id="1.25.10.10">
    <property type="entry name" value="Leucine-rich Repeat Variant"/>
    <property type="match status" value="2"/>
</dbReference>
<dbReference type="InterPro" id="IPR016024">
    <property type="entry name" value="ARM-type_fold"/>
</dbReference>
<gene>
    <name evidence="3" type="ORF">GIB67_040619</name>
</gene>
<dbReference type="Pfam" id="PF24984">
    <property type="entry name" value="HEAT_EF3_GNC1"/>
    <property type="match status" value="1"/>
</dbReference>
<dbReference type="InterPro" id="IPR011989">
    <property type="entry name" value="ARM-like"/>
</dbReference>
<dbReference type="GO" id="GO:0019887">
    <property type="term" value="F:protein kinase regulator activity"/>
    <property type="evidence" value="ECO:0007669"/>
    <property type="project" value="TreeGrafter"/>
</dbReference>
<organism evidence="3 4">
    <name type="scientific">Kingdonia uniflora</name>
    <dbReference type="NCBI Taxonomy" id="39325"/>
    <lineage>
        <taxon>Eukaryota</taxon>
        <taxon>Viridiplantae</taxon>
        <taxon>Streptophyta</taxon>
        <taxon>Embryophyta</taxon>
        <taxon>Tracheophyta</taxon>
        <taxon>Spermatophyta</taxon>
        <taxon>Magnoliopsida</taxon>
        <taxon>Ranunculales</taxon>
        <taxon>Circaeasteraceae</taxon>
        <taxon>Kingdonia</taxon>
    </lineage>
</organism>